<name>A0A4V5LXX2_9SPHI</name>
<feature type="transmembrane region" description="Helical" evidence="1">
    <location>
        <begin position="7"/>
        <end position="33"/>
    </location>
</feature>
<feature type="transmembrane region" description="Helical" evidence="1">
    <location>
        <begin position="215"/>
        <end position="233"/>
    </location>
</feature>
<dbReference type="OrthoDB" id="1467772at2"/>
<gene>
    <name evidence="2" type="ORF">FAZ19_13735</name>
</gene>
<dbReference type="Proteomes" id="UP000309872">
    <property type="component" value="Unassembled WGS sequence"/>
</dbReference>
<keyword evidence="1" id="KW-1133">Transmembrane helix</keyword>
<keyword evidence="1" id="KW-0472">Membrane</keyword>
<feature type="transmembrane region" description="Helical" evidence="1">
    <location>
        <begin position="81"/>
        <end position="98"/>
    </location>
</feature>
<protein>
    <recommendedName>
        <fullName evidence="4">Prenyltransferase</fullName>
    </recommendedName>
</protein>
<feature type="transmembrane region" description="Helical" evidence="1">
    <location>
        <begin position="174"/>
        <end position="194"/>
    </location>
</feature>
<dbReference type="EMBL" id="SUKA01000004">
    <property type="protein sequence ID" value="TJY64269.1"/>
    <property type="molecule type" value="Genomic_DNA"/>
</dbReference>
<feature type="transmembrane region" description="Helical" evidence="1">
    <location>
        <begin position="141"/>
        <end position="162"/>
    </location>
</feature>
<comment type="caution">
    <text evidence="2">The sequence shown here is derived from an EMBL/GenBank/DDBJ whole genome shotgun (WGS) entry which is preliminary data.</text>
</comment>
<evidence type="ECO:0008006" key="4">
    <source>
        <dbReference type="Google" id="ProtNLM"/>
    </source>
</evidence>
<dbReference type="AlphaFoldDB" id="A0A4V5LXX2"/>
<feature type="transmembrane region" description="Helical" evidence="1">
    <location>
        <begin position="267"/>
        <end position="288"/>
    </location>
</feature>
<organism evidence="2 3">
    <name type="scientific">Sphingobacterium alkalisoli</name>
    <dbReference type="NCBI Taxonomy" id="1874115"/>
    <lineage>
        <taxon>Bacteria</taxon>
        <taxon>Pseudomonadati</taxon>
        <taxon>Bacteroidota</taxon>
        <taxon>Sphingobacteriia</taxon>
        <taxon>Sphingobacteriales</taxon>
        <taxon>Sphingobacteriaceae</taxon>
        <taxon>Sphingobacterium</taxon>
    </lineage>
</organism>
<evidence type="ECO:0000256" key="1">
    <source>
        <dbReference type="SAM" id="Phobius"/>
    </source>
</evidence>
<reference evidence="2 3" key="1">
    <citation type="submission" date="2019-04" db="EMBL/GenBank/DDBJ databases">
        <title>Sphingobacterium olei sp. nov., isolated from oil-contaminated soil.</title>
        <authorList>
            <person name="Liu B."/>
        </authorList>
    </citation>
    <scope>NUCLEOTIDE SEQUENCE [LARGE SCALE GENOMIC DNA]</scope>
    <source>
        <strain evidence="2 3">Y3L14</strain>
    </source>
</reference>
<feature type="transmembrane region" description="Helical" evidence="1">
    <location>
        <begin position="104"/>
        <end position="121"/>
    </location>
</feature>
<dbReference type="RefSeq" id="WP_136821329.1">
    <property type="nucleotide sequence ID" value="NZ_BMJX01000004.1"/>
</dbReference>
<feature type="transmembrane region" description="Helical" evidence="1">
    <location>
        <begin position="39"/>
        <end position="60"/>
    </location>
</feature>
<proteinExistence type="predicted"/>
<evidence type="ECO:0000313" key="2">
    <source>
        <dbReference type="EMBL" id="TJY64269.1"/>
    </source>
</evidence>
<keyword evidence="1" id="KW-0812">Transmembrane</keyword>
<feature type="transmembrane region" description="Helical" evidence="1">
    <location>
        <begin position="239"/>
        <end position="258"/>
    </location>
</feature>
<keyword evidence="3" id="KW-1185">Reference proteome</keyword>
<evidence type="ECO:0000313" key="3">
    <source>
        <dbReference type="Proteomes" id="UP000309872"/>
    </source>
</evidence>
<accession>A0A4V5LXX2</accession>
<sequence>MRILKKIYYFLVFSNLLIALAAYVQCGLTYLILNKSPNSFVLAIEGTATLLLYNFSILLSKPKKPQESPYLRTRWIFKNEWLLWTTSILAFGLLTYALMQVHMYTLLFLAGIGMLSLGYTLPLFKINGVRSGLRQLPGLKLFHIALIWSLSSVGLPVIQLWAEGNQLDWYSANYLGIAKIIFLLLCTLPFDIRDIRQDSYYHLKTIPNMLGEKKAIRLCYILVLIHSVLVLCSPYDNGIVIGLFLTNLIVVLAMRFVIFQRIERYHYVYLLDMALIVQFLICGLTLYIV</sequence>